<comment type="cofactor">
    <cofactor evidence="1">
        <name>Mn(2+)</name>
        <dbReference type="ChEBI" id="CHEBI:29035"/>
    </cofactor>
</comment>
<dbReference type="Proteomes" id="UP000283530">
    <property type="component" value="Unassembled WGS sequence"/>
</dbReference>
<dbReference type="Pfam" id="PF00481">
    <property type="entry name" value="PP2C"/>
    <property type="match status" value="1"/>
</dbReference>
<dbReference type="InterPro" id="IPR015655">
    <property type="entry name" value="PP2C"/>
</dbReference>
<evidence type="ECO:0000256" key="10">
    <source>
        <dbReference type="ARBA" id="ARBA00047761"/>
    </source>
</evidence>
<organism evidence="14 15">
    <name type="scientific">Cinnamomum micranthum f. kanehirae</name>
    <dbReference type="NCBI Taxonomy" id="337451"/>
    <lineage>
        <taxon>Eukaryota</taxon>
        <taxon>Viridiplantae</taxon>
        <taxon>Streptophyta</taxon>
        <taxon>Embryophyta</taxon>
        <taxon>Tracheophyta</taxon>
        <taxon>Spermatophyta</taxon>
        <taxon>Magnoliopsida</taxon>
        <taxon>Magnoliidae</taxon>
        <taxon>Laurales</taxon>
        <taxon>Lauraceae</taxon>
        <taxon>Cinnamomum</taxon>
    </lineage>
</organism>
<evidence type="ECO:0000256" key="3">
    <source>
        <dbReference type="ARBA" id="ARBA00006702"/>
    </source>
</evidence>
<comment type="catalytic activity">
    <reaction evidence="10">
        <text>O-phospho-L-seryl-[protein] + H2O = L-seryl-[protein] + phosphate</text>
        <dbReference type="Rhea" id="RHEA:20629"/>
        <dbReference type="Rhea" id="RHEA-COMP:9863"/>
        <dbReference type="Rhea" id="RHEA-COMP:11604"/>
        <dbReference type="ChEBI" id="CHEBI:15377"/>
        <dbReference type="ChEBI" id="CHEBI:29999"/>
        <dbReference type="ChEBI" id="CHEBI:43474"/>
        <dbReference type="ChEBI" id="CHEBI:83421"/>
        <dbReference type="EC" id="3.1.3.16"/>
    </reaction>
</comment>
<keyword evidence="15" id="KW-1185">Reference proteome</keyword>
<feature type="domain" description="PPM-type phosphatase" evidence="13">
    <location>
        <begin position="83"/>
        <end position="353"/>
    </location>
</feature>
<dbReference type="InterPro" id="IPR036457">
    <property type="entry name" value="PPM-type-like_dom_sf"/>
</dbReference>
<evidence type="ECO:0000313" key="15">
    <source>
        <dbReference type="Proteomes" id="UP000283530"/>
    </source>
</evidence>
<dbReference type="GO" id="GO:0005634">
    <property type="term" value="C:nucleus"/>
    <property type="evidence" value="ECO:0007669"/>
    <property type="project" value="UniProtKB-ARBA"/>
</dbReference>
<keyword evidence="9" id="KW-0464">Manganese</keyword>
<dbReference type="PROSITE" id="PS01032">
    <property type="entry name" value="PPM_1"/>
    <property type="match status" value="1"/>
</dbReference>
<sequence>MVAGADVFHQSIPVLDVQYRCSIAKGCDFHKIEEIDSVSAPIRASESVSVDFSTTQVDVSGHDAALSDDSLESSICQFVPAIRSGSFSNIGPRRFMEDEHIRIDDLSSKLESLLRCPTPSAFYGVFDGHGGPDAAAYLRKNALRIFFEDADFPQAFEVDDAFLEKVENSIRKAFLQADLALADDCTISSSSGTTVLTALIFGSLLLVANAGDCRAVLCRKGDAVEMSQDHRPSYAAERKRIELSGGYVEDGYLNGDLSVTRALGDWDMKLPRGSSSPLIAEPEFRQVTLTEDDEFLIIGCDGIWDVMSSQHAVSIVRRGLRRHDNPEQSARELVMEALRLNTFDNLTVIIICFSPDRDGDSPSQELPKLRCCSLSAEALCSLKTLLEDECKISRTKLLVEYLNLCLWLLQVIRGCCSSGGK</sequence>
<dbReference type="SUPFAM" id="SSF81606">
    <property type="entry name" value="PP2C-like"/>
    <property type="match status" value="1"/>
</dbReference>
<evidence type="ECO:0000256" key="6">
    <source>
        <dbReference type="ARBA" id="ARBA00022801"/>
    </source>
</evidence>
<dbReference type="SMART" id="SM00331">
    <property type="entry name" value="PP2C_SIG"/>
    <property type="match status" value="1"/>
</dbReference>
<dbReference type="PANTHER" id="PTHR13832">
    <property type="entry name" value="PROTEIN PHOSPHATASE 2C"/>
    <property type="match status" value="1"/>
</dbReference>
<evidence type="ECO:0000256" key="7">
    <source>
        <dbReference type="ARBA" id="ARBA00022842"/>
    </source>
</evidence>
<comment type="catalytic activity">
    <reaction evidence="11">
        <text>O-phospho-L-threonyl-[protein] + H2O = L-threonyl-[protein] + phosphate</text>
        <dbReference type="Rhea" id="RHEA:47004"/>
        <dbReference type="Rhea" id="RHEA-COMP:11060"/>
        <dbReference type="Rhea" id="RHEA-COMP:11605"/>
        <dbReference type="ChEBI" id="CHEBI:15377"/>
        <dbReference type="ChEBI" id="CHEBI:30013"/>
        <dbReference type="ChEBI" id="CHEBI:43474"/>
        <dbReference type="ChEBI" id="CHEBI:61977"/>
        <dbReference type="EC" id="3.1.3.16"/>
    </reaction>
</comment>
<keyword evidence="7" id="KW-0460">Magnesium</keyword>
<dbReference type="EMBL" id="QPKB01000011">
    <property type="protein sequence ID" value="RWR95185.1"/>
    <property type="molecule type" value="Genomic_DNA"/>
</dbReference>
<dbReference type="OrthoDB" id="10264738at2759"/>
<evidence type="ECO:0000259" key="13">
    <source>
        <dbReference type="PROSITE" id="PS51746"/>
    </source>
</evidence>
<evidence type="ECO:0000256" key="4">
    <source>
        <dbReference type="ARBA" id="ARBA00013081"/>
    </source>
</evidence>
<dbReference type="CDD" id="cd00143">
    <property type="entry name" value="PP2Cc"/>
    <property type="match status" value="1"/>
</dbReference>
<dbReference type="GO" id="GO:0046872">
    <property type="term" value="F:metal ion binding"/>
    <property type="evidence" value="ECO:0007669"/>
    <property type="project" value="UniProtKB-KW"/>
</dbReference>
<reference evidence="14 15" key="1">
    <citation type="journal article" date="2019" name="Nat. Plants">
        <title>Stout camphor tree genome fills gaps in understanding of flowering plant genome evolution.</title>
        <authorList>
            <person name="Chaw S.M."/>
            <person name="Liu Y.C."/>
            <person name="Wu Y.W."/>
            <person name="Wang H.Y."/>
            <person name="Lin C.I."/>
            <person name="Wu C.S."/>
            <person name="Ke H.M."/>
            <person name="Chang L.Y."/>
            <person name="Hsu C.Y."/>
            <person name="Yang H.T."/>
            <person name="Sudianto E."/>
            <person name="Hsu M.H."/>
            <person name="Wu K.P."/>
            <person name="Wang L.N."/>
            <person name="Leebens-Mack J.H."/>
            <person name="Tsai I.J."/>
        </authorList>
    </citation>
    <scope>NUCLEOTIDE SEQUENCE [LARGE SCALE GENOMIC DNA]</scope>
    <source>
        <strain evidence="15">cv. Chaw 1501</strain>
        <tissue evidence="14">Young leaves</tissue>
    </source>
</reference>
<evidence type="ECO:0000256" key="8">
    <source>
        <dbReference type="ARBA" id="ARBA00022912"/>
    </source>
</evidence>
<keyword evidence="5" id="KW-0479">Metal-binding</keyword>
<name>A0A443PWM7_9MAGN</name>
<dbReference type="GO" id="GO:0005737">
    <property type="term" value="C:cytoplasm"/>
    <property type="evidence" value="ECO:0007669"/>
    <property type="project" value="UniProtKB-ARBA"/>
</dbReference>
<evidence type="ECO:0000256" key="2">
    <source>
        <dbReference type="ARBA" id="ARBA00001946"/>
    </source>
</evidence>
<keyword evidence="8 12" id="KW-0904">Protein phosphatase</keyword>
<protein>
    <recommendedName>
        <fullName evidence="4">protein-serine/threonine phosphatase</fullName>
        <ecNumber evidence="4">3.1.3.16</ecNumber>
    </recommendedName>
</protein>
<dbReference type="SMART" id="SM00332">
    <property type="entry name" value="PP2Cc"/>
    <property type="match status" value="1"/>
</dbReference>
<evidence type="ECO:0000256" key="9">
    <source>
        <dbReference type="ARBA" id="ARBA00023211"/>
    </source>
</evidence>
<dbReference type="InterPro" id="IPR000222">
    <property type="entry name" value="PP2C_BS"/>
</dbReference>
<comment type="caution">
    <text evidence="14">The sequence shown here is derived from an EMBL/GenBank/DDBJ whole genome shotgun (WGS) entry which is preliminary data.</text>
</comment>
<dbReference type="InterPro" id="IPR001932">
    <property type="entry name" value="PPM-type_phosphatase-like_dom"/>
</dbReference>
<dbReference type="Gene3D" id="3.60.40.10">
    <property type="entry name" value="PPM-type phosphatase domain"/>
    <property type="match status" value="1"/>
</dbReference>
<dbReference type="GO" id="GO:0004722">
    <property type="term" value="F:protein serine/threonine phosphatase activity"/>
    <property type="evidence" value="ECO:0007669"/>
    <property type="project" value="UniProtKB-EC"/>
</dbReference>
<dbReference type="AlphaFoldDB" id="A0A443PWM7"/>
<dbReference type="PANTHER" id="PTHR13832:SF165">
    <property type="entry name" value="PROTEIN PHOSPHATASE 2C 49-RELATED"/>
    <property type="match status" value="1"/>
</dbReference>
<evidence type="ECO:0000313" key="14">
    <source>
        <dbReference type="EMBL" id="RWR95185.1"/>
    </source>
</evidence>
<dbReference type="STRING" id="337451.A0A443PWM7"/>
<evidence type="ECO:0000256" key="12">
    <source>
        <dbReference type="RuleBase" id="RU003465"/>
    </source>
</evidence>
<comment type="similarity">
    <text evidence="3 12">Belongs to the PP2C family.</text>
</comment>
<comment type="cofactor">
    <cofactor evidence="2">
        <name>Mg(2+)</name>
        <dbReference type="ChEBI" id="CHEBI:18420"/>
    </cofactor>
</comment>
<evidence type="ECO:0000256" key="11">
    <source>
        <dbReference type="ARBA" id="ARBA00048336"/>
    </source>
</evidence>
<keyword evidence="6 12" id="KW-0378">Hydrolase</keyword>
<dbReference type="PROSITE" id="PS51746">
    <property type="entry name" value="PPM_2"/>
    <property type="match status" value="1"/>
</dbReference>
<accession>A0A443PWM7</accession>
<dbReference type="FunFam" id="3.60.40.10:FF:000004">
    <property type="entry name" value="Probable protein phosphatase 2C 22"/>
    <property type="match status" value="1"/>
</dbReference>
<evidence type="ECO:0000256" key="5">
    <source>
        <dbReference type="ARBA" id="ARBA00022723"/>
    </source>
</evidence>
<dbReference type="EC" id="3.1.3.16" evidence="4"/>
<proteinExistence type="inferred from homology"/>
<gene>
    <name evidence="14" type="ORF">CKAN_02451600</name>
</gene>
<evidence type="ECO:0000256" key="1">
    <source>
        <dbReference type="ARBA" id="ARBA00001936"/>
    </source>
</evidence>